<evidence type="ECO:0000256" key="2">
    <source>
        <dbReference type="SAM" id="SignalP"/>
    </source>
</evidence>
<accession>A0A9D6V8G0</accession>
<gene>
    <name evidence="4" type="ORF">HY912_15600</name>
</gene>
<evidence type="ECO:0000313" key="5">
    <source>
        <dbReference type="Proteomes" id="UP000807825"/>
    </source>
</evidence>
<organism evidence="4 5">
    <name type="scientific">Desulfomonile tiedjei</name>
    <dbReference type="NCBI Taxonomy" id="2358"/>
    <lineage>
        <taxon>Bacteria</taxon>
        <taxon>Pseudomonadati</taxon>
        <taxon>Thermodesulfobacteriota</taxon>
        <taxon>Desulfomonilia</taxon>
        <taxon>Desulfomonilales</taxon>
        <taxon>Desulfomonilaceae</taxon>
        <taxon>Desulfomonile</taxon>
    </lineage>
</organism>
<dbReference type="EMBL" id="JACRDE010000407">
    <property type="protein sequence ID" value="MBI5250912.1"/>
    <property type="molecule type" value="Genomic_DNA"/>
</dbReference>
<dbReference type="Gene3D" id="3.40.190.10">
    <property type="entry name" value="Periplasmic binding protein-like II"/>
    <property type="match status" value="2"/>
</dbReference>
<dbReference type="SUPFAM" id="SSF53850">
    <property type="entry name" value="Periplasmic binding protein-like II"/>
    <property type="match status" value="1"/>
</dbReference>
<evidence type="ECO:0000313" key="4">
    <source>
        <dbReference type="EMBL" id="MBI5250912.1"/>
    </source>
</evidence>
<dbReference type="PANTHER" id="PTHR30570">
    <property type="entry name" value="PERIPLASMIC PHOSPHATE BINDING COMPONENT OF PHOSPHATE ABC TRANSPORTER"/>
    <property type="match status" value="1"/>
</dbReference>
<evidence type="ECO:0000259" key="3">
    <source>
        <dbReference type="Pfam" id="PF12849"/>
    </source>
</evidence>
<dbReference type="Pfam" id="PF12849">
    <property type="entry name" value="PBP_like_2"/>
    <property type="match status" value="1"/>
</dbReference>
<feature type="domain" description="PBP" evidence="3">
    <location>
        <begin position="33"/>
        <end position="273"/>
    </location>
</feature>
<dbReference type="InterPro" id="IPR024370">
    <property type="entry name" value="PBP_domain"/>
</dbReference>
<evidence type="ECO:0000256" key="1">
    <source>
        <dbReference type="ARBA" id="ARBA00022729"/>
    </source>
</evidence>
<reference evidence="4" key="1">
    <citation type="submission" date="2020-07" db="EMBL/GenBank/DDBJ databases">
        <title>Huge and variable diversity of episymbiotic CPR bacteria and DPANN archaea in groundwater ecosystems.</title>
        <authorList>
            <person name="He C.Y."/>
            <person name="Keren R."/>
            <person name="Whittaker M."/>
            <person name="Farag I.F."/>
            <person name="Doudna J."/>
            <person name="Cate J.H.D."/>
            <person name="Banfield J.F."/>
        </authorList>
    </citation>
    <scope>NUCLEOTIDE SEQUENCE</scope>
    <source>
        <strain evidence="4">NC_groundwater_1664_Pr3_B-0.1um_52_9</strain>
    </source>
</reference>
<keyword evidence="1 2" id="KW-0732">Signal</keyword>
<protein>
    <submittedName>
        <fullName evidence="4">Substrate-binding domain-containing protein</fullName>
    </submittedName>
</protein>
<dbReference type="PANTHER" id="PTHR30570:SF1">
    <property type="entry name" value="PHOSPHATE-BINDING PROTEIN PSTS"/>
    <property type="match status" value="1"/>
</dbReference>
<dbReference type="Proteomes" id="UP000807825">
    <property type="component" value="Unassembled WGS sequence"/>
</dbReference>
<feature type="signal peptide" evidence="2">
    <location>
        <begin position="1"/>
        <end position="28"/>
    </location>
</feature>
<feature type="chain" id="PRO_5038592917" evidence="2">
    <location>
        <begin position="29"/>
        <end position="286"/>
    </location>
</feature>
<comment type="caution">
    <text evidence="4">The sequence shown here is derived from an EMBL/GenBank/DDBJ whole genome shotgun (WGS) entry which is preliminary data.</text>
</comment>
<dbReference type="AlphaFoldDB" id="A0A9D6V8G0"/>
<sequence>MDTRRKILSCTVGAMLTVVFFLVGDSPAQENTPLRFSCTKYLYYHITDLARNYMGTHSDANVAVAYMDDYSLVPALTKKTVEGIVVLGKLDDDLKKEALDQRIRLKEHLVGWGGVVIVTDTQNPINELTVEQIRKIFLGQYKNWKEVGGLDEPIVTMSRDESVSGTERFFRESVLQGEPTGQQTVRLFDPDIARAVFKRKGSIADARYSEASRGRIRGLLKMIAIKQDEESHAVMPSVDSLRNQTYPMSAPMYLYYDGKSTASGLNEFIQFCAKRGLGEQFAEAKR</sequence>
<proteinExistence type="predicted"/>
<dbReference type="InterPro" id="IPR050811">
    <property type="entry name" value="Phosphate_ABC_transporter"/>
</dbReference>
<name>A0A9D6V8G0_9BACT</name>